<dbReference type="AlphaFoldDB" id="A0A9P6GZY4"/>
<sequence>MLYVKNNVEMKFKTKREPNIECGLGKDGECFYVLIYSDFTAVCNGQASRVCFPVPVHYPSFLLTLSGNLQTPADKIFNFKTERDKEKFKKYAESCNMAEACIIEEFKHKKK</sequence>
<comment type="caution">
    <text evidence="1">The sequence shown here is derived from an EMBL/GenBank/DDBJ whole genome shotgun (WGS) entry which is preliminary data.</text>
</comment>
<evidence type="ECO:0000313" key="2">
    <source>
        <dbReference type="Proteomes" id="UP000740883"/>
    </source>
</evidence>
<proteinExistence type="predicted"/>
<organism evidence="1 2">
    <name type="scientific">Nosema granulosis</name>
    <dbReference type="NCBI Taxonomy" id="83296"/>
    <lineage>
        <taxon>Eukaryota</taxon>
        <taxon>Fungi</taxon>
        <taxon>Fungi incertae sedis</taxon>
        <taxon>Microsporidia</taxon>
        <taxon>Nosematidae</taxon>
        <taxon>Nosema</taxon>
    </lineage>
</organism>
<dbReference type="EMBL" id="SBJO01000257">
    <property type="protein sequence ID" value="KAF9761823.1"/>
    <property type="molecule type" value="Genomic_DNA"/>
</dbReference>
<reference evidence="1 2" key="1">
    <citation type="journal article" date="2020" name="Genome Biol. Evol.">
        <title>Comparative genomics of strictly vertically transmitted, feminizing microsporidia endosymbionts of amphipod crustaceans.</title>
        <authorList>
            <person name="Cormier A."/>
            <person name="Chebbi M.A."/>
            <person name="Giraud I."/>
            <person name="Wattier R."/>
            <person name="Teixeira M."/>
            <person name="Gilbert C."/>
            <person name="Rigaud T."/>
            <person name="Cordaux R."/>
        </authorList>
    </citation>
    <scope>NUCLEOTIDE SEQUENCE [LARGE SCALE GENOMIC DNA]</scope>
    <source>
        <strain evidence="1 2">Ou3-Ou53</strain>
    </source>
</reference>
<protein>
    <submittedName>
        <fullName evidence="1">Uncharacterized protein</fullName>
    </submittedName>
</protein>
<evidence type="ECO:0000313" key="1">
    <source>
        <dbReference type="EMBL" id="KAF9761823.1"/>
    </source>
</evidence>
<keyword evidence="2" id="KW-1185">Reference proteome</keyword>
<name>A0A9P6GZY4_9MICR</name>
<gene>
    <name evidence="1" type="ORF">NGRA_2397</name>
</gene>
<dbReference type="OrthoDB" id="2195425at2759"/>
<dbReference type="Proteomes" id="UP000740883">
    <property type="component" value="Unassembled WGS sequence"/>
</dbReference>
<accession>A0A9P6GZY4</accession>